<proteinExistence type="predicted"/>
<dbReference type="EMBL" id="CP094326">
    <property type="protein sequence ID" value="UNY98232.1"/>
    <property type="molecule type" value="Genomic_DNA"/>
</dbReference>
<dbReference type="Gene3D" id="1.25.40.10">
    <property type="entry name" value="Tetratricopeptide repeat domain"/>
    <property type="match status" value="1"/>
</dbReference>
<evidence type="ECO:0000256" key="1">
    <source>
        <dbReference type="ARBA" id="ARBA00022729"/>
    </source>
</evidence>
<keyword evidence="1" id="KW-0732">Signal</keyword>
<dbReference type="PROSITE" id="PS51257">
    <property type="entry name" value="PROKAR_LIPOPROTEIN"/>
    <property type="match status" value="1"/>
</dbReference>
<evidence type="ECO:0000256" key="2">
    <source>
        <dbReference type="ARBA" id="ARBA00023136"/>
    </source>
</evidence>
<keyword evidence="6" id="KW-1185">Reference proteome</keyword>
<feature type="domain" description="Outer membrane lipoprotein BamD-like" evidence="4">
    <location>
        <begin position="32"/>
        <end position="224"/>
    </location>
</feature>
<name>A0ABY3YK77_9FLAO</name>
<dbReference type="RefSeq" id="WP_242936639.1">
    <property type="nucleotide sequence ID" value="NZ_CP094326.1"/>
</dbReference>
<reference evidence="5 6" key="1">
    <citation type="journal article" date="2018" name="Int. J. Syst. Evol. Microbiol.">
        <title>Zhouia spongiae sp. nov., isolated from a marine sponge.</title>
        <authorList>
            <person name="Zhuang L."/>
            <person name="Lin B."/>
            <person name="Qin F."/>
            <person name="Luo L."/>
        </authorList>
    </citation>
    <scope>NUCLEOTIDE SEQUENCE [LARGE SCALE GENOMIC DNA]</scope>
    <source>
        <strain evidence="5 6">HN-Y44</strain>
    </source>
</reference>
<dbReference type="Pfam" id="PF13525">
    <property type="entry name" value="YfiO"/>
    <property type="match status" value="1"/>
</dbReference>
<dbReference type="NCBIfam" id="TIGR03302">
    <property type="entry name" value="OM_YfiO"/>
    <property type="match status" value="1"/>
</dbReference>
<evidence type="ECO:0000313" key="5">
    <source>
        <dbReference type="EMBL" id="UNY98232.1"/>
    </source>
</evidence>
<evidence type="ECO:0000313" key="6">
    <source>
        <dbReference type="Proteomes" id="UP000829476"/>
    </source>
</evidence>
<dbReference type="InterPro" id="IPR011990">
    <property type="entry name" value="TPR-like_helical_dom_sf"/>
</dbReference>
<dbReference type="InterPro" id="IPR017689">
    <property type="entry name" value="BamD"/>
</dbReference>
<protein>
    <submittedName>
        <fullName evidence="5">Outer membrane protein assembly factor BamD</fullName>
    </submittedName>
</protein>
<evidence type="ECO:0000256" key="3">
    <source>
        <dbReference type="ARBA" id="ARBA00023237"/>
    </source>
</evidence>
<dbReference type="SUPFAM" id="SSF48452">
    <property type="entry name" value="TPR-like"/>
    <property type="match status" value="1"/>
</dbReference>
<evidence type="ECO:0000259" key="4">
    <source>
        <dbReference type="Pfam" id="PF13525"/>
    </source>
</evidence>
<keyword evidence="3" id="KW-0998">Cell outer membrane</keyword>
<dbReference type="Proteomes" id="UP000829476">
    <property type="component" value="Chromosome"/>
</dbReference>
<gene>
    <name evidence="5" type="primary">bamD</name>
    <name evidence="5" type="ORF">MQE36_14210</name>
</gene>
<organism evidence="5 6">
    <name type="scientific">Zhouia spongiae</name>
    <dbReference type="NCBI Taxonomy" id="2202721"/>
    <lineage>
        <taxon>Bacteria</taxon>
        <taxon>Pseudomonadati</taxon>
        <taxon>Bacteroidota</taxon>
        <taxon>Flavobacteriia</taxon>
        <taxon>Flavobacteriales</taxon>
        <taxon>Flavobacteriaceae</taxon>
        <taxon>Zhouia</taxon>
    </lineage>
</organism>
<sequence length="268" mass="31322">MIKNSHIYTLLLTVSLFLTSCSEYQKTLKNTDVKAKYDLAEKLYEAGDYKRALRLFEQIAPSYVGKPQGERILYFFADSYYKTEDYYLAAYQFERFSKSYPRSDKSEEAAFLSARSKFMLSPKYSVDQTETTEAIDRLQIFINNYPNSAYMEEANEMVKTLRNKLDKKSFEVAKQYNTLSDYKASIKAFELFLSDSPGSVYREDALFYKMTAEYNLAVNSIPARMEERLITAKSTYETLIKYFPEGKYQKDADKMLDVINNELQKFSK</sequence>
<accession>A0ABY3YK77</accession>
<keyword evidence="2" id="KW-0472">Membrane</keyword>
<dbReference type="InterPro" id="IPR039565">
    <property type="entry name" value="BamD-like"/>
</dbReference>